<dbReference type="Proteomes" id="UP001138757">
    <property type="component" value="Unassembled WGS sequence"/>
</dbReference>
<reference evidence="2" key="1">
    <citation type="submission" date="2021-05" db="EMBL/GenBank/DDBJ databases">
        <title>Genome of Sphingobium sp. strain.</title>
        <authorList>
            <person name="Fan R."/>
        </authorList>
    </citation>
    <scope>NUCLEOTIDE SEQUENCE</scope>
    <source>
        <strain evidence="2">H33</strain>
    </source>
</reference>
<name>A0A9X1DCI3_9SPHN</name>
<evidence type="ECO:0000313" key="2">
    <source>
        <dbReference type="EMBL" id="MBT2187399.1"/>
    </source>
</evidence>
<dbReference type="RefSeq" id="WP_214623306.1">
    <property type="nucleotide sequence ID" value="NZ_JAHGAW010000006.1"/>
</dbReference>
<dbReference type="InterPro" id="IPR032710">
    <property type="entry name" value="NTF2-like_dom_sf"/>
</dbReference>
<keyword evidence="3" id="KW-1185">Reference proteome</keyword>
<proteinExistence type="predicted"/>
<dbReference type="SUPFAM" id="SSF54427">
    <property type="entry name" value="NTF2-like"/>
    <property type="match status" value="1"/>
</dbReference>
<evidence type="ECO:0000313" key="3">
    <source>
        <dbReference type="Proteomes" id="UP001138757"/>
    </source>
</evidence>
<organism evidence="2 3">
    <name type="scientific">Sphingobium nicotianae</name>
    <dbReference type="NCBI Taxonomy" id="2782607"/>
    <lineage>
        <taxon>Bacteria</taxon>
        <taxon>Pseudomonadati</taxon>
        <taxon>Pseudomonadota</taxon>
        <taxon>Alphaproteobacteria</taxon>
        <taxon>Sphingomonadales</taxon>
        <taxon>Sphingomonadaceae</taxon>
        <taxon>Sphingobium</taxon>
    </lineage>
</organism>
<dbReference type="InterPro" id="IPR037401">
    <property type="entry name" value="SnoaL-like"/>
</dbReference>
<sequence length="127" mass="14432">MTDRGWFQAYLDAFNRCDFEGFGAYYADDVEFFGQAATLSGRAAILDFYRGVRARIDEQVDLLSFVGGEDMVAAEIRTTLVPLADWPDFPTGPLTKGERRQSINFALYNLADGKFTRIRSARFRRLP</sequence>
<accession>A0A9X1DCI3</accession>
<dbReference type="EMBL" id="JAHGAW010000006">
    <property type="protein sequence ID" value="MBT2187399.1"/>
    <property type="molecule type" value="Genomic_DNA"/>
</dbReference>
<protein>
    <submittedName>
        <fullName evidence="2">Nuclear transport factor 2 family protein</fullName>
    </submittedName>
</protein>
<dbReference type="AlphaFoldDB" id="A0A9X1DCI3"/>
<dbReference type="Gene3D" id="3.10.450.50">
    <property type="match status" value="1"/>
</dbReference>
<comment type="caution">
    <text evidence="2">The sequence shown here is derived from an EMBL/GenBank/DDBJ whole genome shotgun (WGS) entry which is preliminary data.</text>
</comment>
<dbReference type="Pfam" id="PF12680">
    <property type="entry name" value="SnoaL_2"/>
    <property type="match status" value="1"/>
</dbReference>
<feature type="domain" description="SnoaL-like" evidence="1">
    <location>
        <begin position="8"/>
        <end position="117"/>
    </location>
</feature>
<evidence type="ECO:0000259" key="1">
    <source>
        <dbReference type="Pfam" id="PF12680"/>
    </source>
</evidence>
<gene>
    <name evidence="2" type="ORF">KK488_10620</name>
</gene>